<dbReference type="InterPro" id="IPR033749">
    <property type="entry name" value="Polyprenyl_synt_CS"/>
</dbReference>
<dbReference type="InterPro" id="IPR000092">
    <property type="entry name" value="Polyprenyl_synt"/>
</dbReference>
<sequence length="163" mass="18793">MEQYKTIAIHKTGSGYYLTIASALHLAGYTSPEIFQQAKEILLDIGLFFQIQDDFIDCFGDPKLTGKIGTDIKDGKCTWLSVTCVQRATDAQKEIMREYFGKDDTKAVARVKQLYEELCLPDIYATYEEEFSKRIKRQIDQISQKIPGKIFLFILDKIFKRNL</sequence>
<dbReference type="Pfam" id="PF00348">
    <property type="entry name" value="polyprenyl_synt"/>
    <property type="match status" value="1"/>
</dbReference>
<protein>
    <recommendedName>
        <fullName evidence="6">Farnesyl pyrophosphate synthase</fullName>
    </recommendedName>
</protein>
<keyword evidence="2" id="KW-0808">Transferase</keyword>
<evidence type="ECO:0000313" key="8">
    <source>
        <dbReference type="Proteomes" id="UP000092462"/>
    </source>
</evidence>
<evidence type="ECO:0000256" key="6">
    <source>
        <dbReference type="ARBA" id="ARBA00034546"/>
    </source>
</evidence>
<dbReference type="AlphaFoldDB" id="A0A1B0DJD4"/>
<dbReference type="SUPFAM" id="SSF48576">
    <property type="entry name" value="Terpenoid synthases"/>
    <property type="match status" value="1"/>
</dbReference>
<proteinExistence type="predicted"/>
<dbReference type="Proteomes" id="UP000092462">
    <property type="component" value="Unassembled WGS sequence"/>
</dbReference>
<name>A0A1B0DJD4_PHLPP</name>
<dbReference type="EMBL" id="AJVK01064854">
    <property type="status" value="NOT_ANNOTATED_CDS"/>
    <property type="molecule type" value="Genomic_DNA"/>
</dbReference>
<evidence type="ECO:0000256" key="5">
    <source>
        <dbReference type="ARBA" id="ARBA00033740"/>
    </source>
</evidence>
<dbReference type="VEuPathDB" id="VectorBase:PPAPM1_003536"/>
<dbReference type="PANTHER" id="PTHR11525">
    <property type="entry name" value="FARNESYL-PYROPHOSPHATE SYNTHETASE"/>
    <property type="match status" value="1"/>
</dbReference>
<dbReference type="GO" id="GO:0042811">
    <property type="term" value="P:pheromone biosynthetic process"/>
    <property type="evidence" value="ECO:0007669"/>
    <property type="project" value="UniProtKB-ARBA"/>
</dbReference>
<evidence type="ECO:0000313" key="7">
    <source>
        <dbReference type="EnsemblMetazoa" id="PPAI008358-PA"/>
    </source>
</evidence>
<dbReference type="PROSITE" id="PS00444">
    <property type="entry name" value="POLYPRENYL_SYNTHASE_2"/>
    <property type="match status" value="1"/>
</dbReference>
<keyword evidence="3" id="KW-0479">Metal-binding</keyword>
<evidence type="ECO:0000256" key="3">
    <source>
        <dbReference type="ARBA" id="ARBA00022723"/>
    </source>
</evidence>
<dbReference type="GO" id="GO:0004161">
    <property type="term" value="F:dimethylallyltranstransferase activity"/>
    <property type="evidence" value="ECO:0007669"/>
    <property type="project" value="TreeGrafter"/>
</dbReference>
<evidence type="ECO:0000256" key="2">
    <source>
        <dbReference type="ARBA" id="ARBA00022679"/>
    </source>
</evidence>
<dbReference type="InterPro" id="IPR008949">
    <property type="entry name" value="Isoprenoid_synthase_dom_sf"/>
</dbReference>
<reference evidence="7" key="1">
    <citation type="submission" date="2022-08" db="UniProtKB">
        <authorList>
            <consortium name="EnsemblMetazoa"/>
        </authorList>
    </citation>
    <scope>IDENTIFICATION</scope>
    <source>
        <strain evidence="7">Israel</strain>
    </source>
</reference>
<dbReference type="PANTHER" id="PTHR11525:SF0">
    <property type="entry name" value="FARNESYL PYROPHOSPHATE SYNTHASE"/>
    <property type="match status" value="1"/>
</dbReference>
<keyword evidence="4" id="KW-0460">Magnesium</keyword>
<dbReference type="GO" id="GO:0005737">
    <property type="term" value="C:cytoplasm"/>
    <property type="evidence" value="ECO:0007669"/>
    <property type="project" value="TreeGrafter"/>
</dbReference>
<dbReference type="GO" id="GO:0004337">
    <property type="term" value="F:(2E,6E)-farnesyl diphosphate synthase activity"/>
    <property type="evidence" value="ECO:0007669"/>
    <property type="project" value="TreeGrafter"/>
</dbReference>
<dbReference type="GO" id="GO:0045337">
    <property type="term" value="P:farnesyl diphosphate biosynthetic process"/>
    <property type="evidence" value="ECO:0007669"/>
    <property type="project" value="TreeGrafter"/>
</dbReference>
<organism evidence="7 8">
    <name type="scientific">Phlebotomus papatasi</name>
    <name type="common">Sandfly</name>
    <dbReference type="NCBI Taxonomy" id="29031"/>
    <lineage>
        <taxon>Eukaryota</taxon>
        <taxon>Metazoa</taxon>
        <taxon>Ecdysozoa</taxon>
        <taxon>Arthropoda</taxon>
        <taxon>Hexapoda</taxon>
        <taxon>Insecta</taxon>
        <taxon>Pterygota</taxon>
        <taxon>Neoptera</taxon>
        <taxon>Endopterygota</taxon>
        <taxon>Diptera</taxon>
        <taxon>Nematocera</taxon>
        <taxon>Psychodoidea</taxon>
        <taxon>Psychodidae</taxon>
        <taxon>Phlebotomus</taxon>
        <taxon>Phlebotomus</taxon>
    </lineage>
</organism>
<evidence type="ECO:0000256" key="4">
    <source>
        <dbReference type="ARBA" id="ARBA00022842"/>
    </source>
</evidence>
<accession>A0A1B0DJD4</accession>
<dbReference type="VEuPathDB" id="VectorBase:PPAI008358"/>
<comment type="cofactor">
    <cofactor evidence="1">
        <name>Mg(2+)</name>
        <dbReference type="ChEBI" id="CHEBI:18420"/>
    </cofactor>
</comment>
<comment type="pathway">
    <text evidence="5">Pheromone biosynthesis.</text>
</comment>
<dbReference type="EnsemblMetazoa" id="PPAI008358-RA">
    <property type="protein sequence ID" value="PPAI008358-PA"/>
    <property type="gene ID" value="PPAI008358"/>
</dbReference>
<dbReference type="InterPro" id="IPR039702">
    <property type="entry name" value="FPS1-like"/>
</dbReference>
<dbReference type="GO" id="GO:0046872">
    <property type="term" value="F:metal ion binding"/>
    <property type="evidence" value="ECO:0007669"/>
    <property type="project" value="UniProtKB-KW"/>
</dbReference>
<evidence type="ECO:0000256" key="1">
    <source>
        <dbReference type="ARBA" id="ARBA00001946"/>
    </source>
</evidence>
<keyword evidence="8" id="KW-1185">Reference proteome</keyword>
<dbReference type="Gene3D" id="1.10.600.10">
    <property type="entry name" value="Farnesyl Diphosphate Synthase"/>
    <property type="match status" value="1"/>
</dbReference>